<gene>
    <name evidence="1" type="ORF">SAMN04488073_1363</name>
</gene>
<reference evidence="2" key="1">
    <citation type="submission" date="2016-10" db="EMBL/GenBank/DDBJ databases">
        <authorList>
            <person name="Varghese N."/>
            <person name="Submissions S."/>
        </authorList>
    </citation>
    <scope>NUCLEOTIDE SEQUENCE [LARGE SCALE GENOMIC DNA]</scope>
    <source>
        <strain evidence="2">CGMCC 1.6294</strain>
    </source>
</reference>
<dbReference type="OrthoDB" id="6194561at2"/>
<evidence type="ECO:0000313" key="1">
    <source>
        <dbReference type="EMBL" id="SFR44590.1"/>
    </source>
</evidence>
<dbReference type="InterPro" id="IPR019639">
    <property type="entry name" value="DUF2505"/>
</dbReference>
<keyword evidence="2" id="KW-1185">Reference proteome</keyword>
<evidence type="ECO:0000313" key="2">
    <source>
        <dbReference type="Proteomes" id="UP000199290"/>
    </source>
</evidence>
<dbReference type="EMBL" id="FOYV01000001">
    <property type="protein sequence ID" value="SFR44590.1"/>
    <property type="molecule type" value="Genomic_DNA"/>
</dbReference>
<dbReference type="STRING" id="375760.SAMN04488073_1363"/>
<dbReference type="Proteomes" id="UP000199290">
    <property type="component" value="Unassembled WGS sequence"/>
</dbReference>
<proteinExistence type="predicted"/>
<dbReference type="RefSeq" id="WP_091987513.1">
    <property type="nucleotide sequence ID" value="NZ_FOYV01000001.1"/>
</dbReference>
<name>A0A1I6GQY8_9GAMM</name>
<accession>A0A1I6GQY8</accession>
<evidence type="ECO:0008006" key="3">
    <source>
        <dbReference type="Google" id="ProtNLM"/>
    </source>
</evidence>
<sequence>MELEFEHPYNARLDRVLGAFFDESHIQEKNARLGARNVRVAERARDESSGKLVIEREVTSSLAVPGVLASFHREWNPVRQEEHWFRKSDGEWHCEFRVRIEGVPAKIQGMMQLREQGETCTNRVTLNVRCDVPLLGKKIARFLADDSHAKIEREYEATRQML</sequence>
<dbReference type="AlphaFoldDB" id="A0A1I6GQY8"/>
<organism evidence="1 2">
    <name type="scientific">Marinobacter gudaonensis</name>
    <dbReference type="NCBI Taxonomy" id="375760"/>
    <lineage>
        <taxon>Bacteria</taxon>
        <taxon>Pseudomonadati</taxon>
        <taxon>Pseudomonadota</taxon>
        <taxon>Gammaproteobacteria</taxon>
        <taxon>Pseudomonadales</taxon>
        <taxon>Marinobacteraceae</taxon>
        <taxon>Marinobacter</taxon>
    </lineage>
</organism>
<dbReference type="Pfam" id="PF10698">
    <property type="entry name" value="DUF2505"/>
    <property type="match status" value="1"/>
</dbReference>
<protein>
    <recommendedName>
        <fullName evidence="3">DUF2505 domain-containing protein</fullName>
    </recommendedName>
</protein>